<comment type="similarity">
    <text evidence="2">Belongs to the EamA transporter family.</text>
</comment>
<feature type="transmembrane region" description="Helical" evidence="3">
    <location>
        <begin position="123"/>
        <end position="142"/>
    </location>
</feature>
<proteinExistence type="inferred from homology"/>
<dbReference type="Pfam" id="PF00892">
    <property type="entry name" value="EamA"/>
    <property type="match status" value="2"/>
</dbReference>
<name>A0ABX7E6W2_9BACI</name>
<feature type="transmembrane region" description="Helical" evidence="3">
    <location>
        <begin position="265"/>
        <end position="283"/>
    </location>
</feature>
<accession>A0ABX7E6W2</accession>
<reference evidence="5 6" key="1">
    <citation type="submission" date="2020-11" db="EMBL/GenBank/DDBJ databases">
        <title>Taxonomic evaluation of the Bacillus sporothermodurans group of bacteria based on whole genome sequences.</title>
        <authorList>
            <person name="Fiedler G."/>
            <person name="Herbstmann A.-D."/>
            <person name="Doll E."/>
            <person name="Wenning M."/>
            <person name="Brinks E."/>
            <person name="Kabisch J."/>
            <person name="Breitenwieser F."/>
            <person name="Lappann M."/>
            <person name="Boehnlein C."/>
            <person name="Franz C."/>
        </authorList>
    </citation>
    <scope>NUCLEOTIDE SEQUENCE [LARGE SCALE GENOMIC DNA]</scope>
    <source>
        <strain evidence="5 6">JCM 19841</strain>
    </source>
</reference>
<evidence type="ECO:0000256" key="3">
    <source>
        <dbReference type="SAM" id="Phobius"/>
    </source>
</evidence>
<protein>
    <submittedName>
        <fullName evidence="5">EamA family transporter</fullName>
    </submittedName>
</protein>
<feature type="transmembrane region" description="Helical" evidence="3">
    <location>
        <begin position="180"/>
        <end position="199"/>
    </location>
</feature>
<keyword evidence="6" id="KW-1185">Reference proteome</keyword>
<sequence length="303" mass="34220">MPQLFIILAALSWGFISVFVKKLSAFGFTEMEIVTIRVVYAFILLLPIIIFQRKRSVIRIKLTHIPYFIGTGLCSIVFFNWCYFTAMNKLSVSFAVMLLYTSPAFVAILSYFFLKEKLTKKKLFAVLITIFGCSLIALNGGGDNTWDQLGFSIGLGAGLGYALYSIFGKLATRYYDSITITFYTFLVASICLVPFYRFWEKFNQIPTNLHFYMIGLALVPTVLAYLLYTIGLNRIESSTAAILATVEPVAAIIIGITLFNEKIAYVQFAGILCILSSVLILSIKRKYIKRHQSEVSFINEKTR</sequence>
<evidence type="ECO:0000313" key="5">
    <source>
        <dbReference type="EMBL" id="QQZ11070.1"/>
    </source>
</evidence>
<dbReference type="PANTHER" id="PTHR22911">
    <property type="entry name" value="ACYL-MALONYL CONDENSING ENZYME-RELATED"/>
    <property type="match status" value="1"/>
</dbReference>
<dbReference type="Proteomes" id="UP000595691">
    <property type="component" value="Chromosome"/>
</dbReference>
<feature type="transmembrane region" description="Helical" evidence="3">
    <location>
        <begin position="65"/>
        <end position="86"/>
    </location>
</feature>
<evidence type="ECO:0000259" key="4">
    <source>
        <dbReference type="Pfam" id="PF00892"/>
    </source>
</evidence>
<dbReference type="InterPro" id="IPR037185">
    <property type="entry name" value="EmrE-like"/>
</dbReference>
<keyword evidence="3" id="KW-0812">Transmembrane</keyword>
<evidence type="ECO:0000256" key="1">
    <source>
        <dbReference type="ARBA" id="ARBA00004127"/>
    </source>
</evidence>
<dbReference type="RefSeq" id="WP_202780346.1">
    <property type="nucleotide sequence ID" value="NZ_CP065425.1"/>
</dbReference>
<feature type="transmembrane region" description="Helical" evidence="3">
    <location>
        <begin position="92"/>
        <end position="114"/>
    </location>
</feature>
<keyword evidence="3" id="KW-0472">Membrane</keyword>
<comment type="subcellular location">
    <subcellularLocation>
        <location evidence="1">Endomembrane system</location>
        <topology evidence="1">Multi-pass membrane protein</topology>
    </subcellularLocation>
</comment>
<dbReference type="SUPFAM" id="SSF103481">
    <property type="entry name" value="Multidrug resistance efflux transporter EmrE"/>
    <property type="match status" value="2"/>
</dbReference>
<feature type="transmembrane region" description="Helical" evidence="3">
    <location>
        <begin position="35"/>
        <end position="53"/>
    </location>
</feature>
<feature type="domain" description="EamA" evidence="4">
    <location>
        <begin position="150"/>
        <end position="282"/>
    </location>
</feature>
<feature type="transmembrane region" description="Helical" evidence="3">
    <location>
        <begin position="211"/>
        <end position="228"/>
    </location>
</feature>
<feature type="transmembrane region" description="Helical" evidence="3">
    <location>
        <begin position="240"/>
        <end position="259"/>
    </location>
</feature>
<dbReference type="EMBL" id="CP065425">
    <property type="protein sequence ID" value="QQZ11070.1"/>
    <property type="molecule type" value="Genomic_DNA"/>
</dbReference>
<dbReference type="Gene3D" id="1.10.3730.20">
    <property type="match status" value="2"/>
</dbReference>
<keyword evidence="3" id="KW-1133">Transmembrane helix</keyword>
<feature type="domain" description="EamA" evidence="4">
    <location>
        <begin position="4"/>
        <end position="137"/>
    </location>
</feature>
<evidence type="ECO:0000256" key="2">
    <source>
        <dbReference type="ARBA" id="ARBA00007362"/>
    </source>
</evidence>
<feature type="transmembrane region" description="Helical" evidence="3">
    <location>
        <begin position="148"/>
        <end position="168"/>
    </location>
</feature>
<dbReference type="PANTHER" id="PTHR22911:SF79">
    <property type="entry name" value="MOBA-LIKE NTP TRANSFERASE DOMAIN-CONTAINING PROTEIN"/>
    <property type="match status" value="1"/>
</dbReference>
<dbReference type="InterPro" id="IPR000620">
    <property type="entry name" value="EamA_dom"/>
</dbReference>
<evidence type="ECO:0000313" key="6">
    <source>
        <dbReference type="Proteomes" id="UP000595691"/>
    </source>
</evidence>
<organism evidence="5 6">
    <name type="scientific">Heyndrickxia vini</name>
    <dbReference type="NCBI Taxonomy" id="1476025"/>
    <lineage>
        <taxon>Bacteria</taxon>
        <taxon>Bacillati</taxon>
        <taxon>Bacillota</taxon>
        <taxon>Bacilli</taxon>
        <taxon>Bacillales</taxon>
        <taxon>Bacillaceae</taxon>
        <taxon>Heyndrickxia</taxon>
    </lineage>
</organism>
<gene>
    <name evidence="5" type="ORF">I5776_09370</name>
</gene>